<protein>
    <submittedName>
        <fullName evidence="1">Uncharacterized protein</fullName>
    </submittedName>
</protein>
<dbReference type="AlphaFoldDB" id="H6N6T9"/>
<organism evidence="1 2">
    <name type="scientific">Mycoplasma haemocanis (strain Illinois)</name>
    <dbReference type="NCBI Taxonomy" id="1111676"/>
    <lineage>
        <taxon>Bacteria</taxon>
        <taxon>Bacillati</taxon>
        <taxon>Mycoplasmatota</taxon>
        <taxon>Mollicutes</taxon>
        <taxon>Mycoplasmataceae</taxon>
        <taxon>Mycoplasma</taxon>
    </lineage>
</organism>
<reference evidence="1 2" key="1">
    <citation type="journal article" date="2012" name="J. Bacteriol.">
        <title>Complete genome sequence of Mycoplasma haemocanis strain Illinois.</title>
        <authorList>
            <person name="do Nascimento N.C."/>
            <person name="Guimaraes A.M."/>
            <person name="Santos A.P."/>
            <person name="Sanmiguel P.J."/>
            <person name="Messick J.B."/>
        </authorList>
    </citation>
    <scope>NUCLEOTIDE SEQUENCE [LARGE SCALE GENOMIC DNA]</scope>
    <source>
        <strain evidence="1 2">Illinois</strain>
    </source>
</reference>
<accession>H6N6T9</accession>
<dbReference type="STRING" id="1111676.MHC_02485"/>
<keyword evidence="2" id="KW-1185">Reference proteome</keyword>
<name>H6N6T9_MYCHN</name>
<dbReference type="KEGG" id="mhe:MHC_02485"/>
<dbReference type="EMBL" id="CP003199">
    <property type="protein sequence ID" value="AEW45361.2"/>
    <property type="molecule type" value="Genomic_DNA"/>
</dbReference>
<sequence length="139" mass="15355">MNMFASGLSKGILGTSVAVGTGVGLGSAALTSKGSNPFSKIEKINSSSEISPPKGCKLYKIWSSDSGEVRKTTEEEIKKELQEKSEYYENIKRACDSAEGGNVFLSKRKPDRERWNYYPEDQNKETVKRYLENNSGSLS</sequence>
<dbReference type="Proteomes" id="UP000009135">
    <property type="component" value="Chromosome"/>
</dbReference>
<dbReference type="HOGENOM" id="CLU_154533_0_0_14"/>
<gene>
    <name evidence="1" type="ordered locus">MHC_02485</name>
</gene>
<evidence type="ECO:0000313" key="1">
    <source>
        <dbReference type="EMBL" id="AEW45361.2"/>
    </source>
</evidence>
<proteinExistence type="predicted"/>
<evidence type="ECO:0000313" key="2">
    <source>
        <dbReference type="Proteomes" id="UP000009135"/>
    </source>
</evidence>